<comment type="caution">
    <text evidence="1">The sequence shown here is derived from an EMBL/GenBank/DDBJ whole genome shotgun (WGS) entry which is preliminary data.</text>
</comment>
<dbReference type="InterPro" id="IPR025234">
    <property type="entry name" value="YjzH-like"/>
</dbReference>
<keyword evidence="2" id="KW-1185">Reference proteome</keyword>
<dbReference type="Proteomes" id="UP001165422">
    <property type="component" value="Unassembled WGS sequence"/>
</dbReference>
<name>A0ABS8N681_9CLOT</name>
<gene>
    <name evidence="1" type="ORF">LN736_10560</name>
</gene>
<reference evidence="1" key="1">
    <citation type="submission" date="2021-11" db="EMBL/GenBank/DDBJ databases">
        <authorList>
            <person name="Qingchun L."/>
            <person name="Dong Z."/>
            <person name="Zongwei Q."/>
            <person name="Jia Z."/>
            <person name="Duotao L."/>
        </authorList>
    </citation>
    <scope>NUCLEOTIDE SEQUENCE</scope>
    <source>
        <strain evidence="1">WLY-B-L2</strain>
    </source>
</reference>
<protein>
    <submittedName>
        <fullName evidence="1">DUF4177 domain-containing protein</fullName>
    </submittedName>
</protein>
<evidence type="ECO:0000313" key="1">
    <source>
        <dbReference type="EMBL" id="MCC9295297.1"/>
    </source>
</evidence>
<accession>A0ABS8N681</accession>
<evidence type="ECO:0000313" key="2">
    <source>
        <dbReference type="Proteomes" id="UP001165422"/>
    </source>
</evidence>
<proteinExistence type="predicted"/>
<dbReference type="RefSeq" id="WP_150355373.1">
    <property type="nucleotide sequence ID" value="NZ_JAJJPB010000012.1"/>
</dbReference>
<sequence length="66" mass="7738">MVWEYKVFTAENFLGSDDDLTLEEKLNKFGKDNWEFSGIIQKPYTTLGKDSKVDGDCIIFKRRIEN</sequence>
<dbReference type="Pfam" id="PF13783">
    <property type="entry name" value="DUF4177"/>
    <property type="match status" value="1"/>
</dbReference>
<organism evidence="1 2">
    <name type="scientific">Clostridium aromativorans</name>
    <dbReference type="NCBI Taxonomy" id="2836848"/>
    <lineage>
        <taxon>Bacteria</taxon>
        <taxon>Bacillati</taxon>
        <taxon>Bacillota</taxon>
        <taxon>Clostridia</taxon>
        <taxon>Eubacteriales</taxon>
        <taxon>Clostridiaceae</taxon>
        <taxon>Clostridium</taxon>
    </lineage>
</organism>
<dbReference type="EMBL" id="JAJJPB010000012">
    <property type="protein sequence ID" value="MCC9295297.1"/>
    <property type="molecule type" value="Genomic_DNA"/>
</dbReference>